<evidence type="ECO:0000313" key="4">
    <source>
        <dbReference type="Proteomes" id="UP000224006"/>
    </source>
</evidence>
<dbReference type="VEuPathDB" id="ToxoDB:BESB_027350"/>
<accession>A0A2A9M7B9</accession>
<keyword evidence="2" id="KW-0472">Membrane</keyword>
<gene>
    <name evidence="3" type="ORF">BESB_027350</name>
</gene>
<dbReference type="AlphaFoldDB" id="A0A2A9M7B9"/>
<evidence type="ECO:0000313" key="3">
    <source>
        <dbReference type="EMBL" id="PFH31300.1"/>
    </source>
</evidence>
<feature type="compositionally biased region" description="Polar residues" evidence="1">
    <location>
        <begin position="121"/>
        <end position="132"/>
    </location>
</feature>
<sequence>MTSSALSPSSSGFWTVSASGSRAAPSTTSGVLTPQPGSNTGGSLAHSSSASFSVSSSLASSAFPPPRASTSAEGSSVLLSASPSVSSFSSSSSSSSPTSSLSHGSLLLSTSPSESVPAARASSQSPEEQQPLLSPRLKTVSDPTYCLLSPSQSRGMGGEAGLGRLPPRGFADLLPVPTGPEDEARAALLLQEGGEDARKTAEALFSAGSAGFPERDREGDAIKRLFKGLREVSHETSNAKIILWFTFFFALAAALVPMLLSCLKGTGIRHPHYQFLLAAVGGEAFLAYALPAAIVLWNLHGNDDEEANSARAFSRDRRAFFLVNVSRIMLAVFLLIVAAFSLHSHQQEAEGRVDFRTVKKTILIVAICQLASAFVFAVLAVYAWLAARLIASKAMQASAVTACAEVVVSLTNGWTHFYDCIAVAKADSIVGIAQERVKFVEYVGISMAGVLFILAAVDLFSLTRLRKAPLA</sequence>
<feature type="transmembrane region" description="Helical" evidence="2">
    <location>
        <begin position="275"/>
        <end position="299"/>
    </location>
</feature>
<feature type="transmembrane region" description="Helical" evidence="2">
    <location>
        <begin position="241"/>
        <end position="263"/>
    </location>
</feature>
<feature type="compositionally biased region" description="Low complexity" evidence="1">
    <location>
        <begin position="82"/>
        <end position="113"/>
    </location>
</feature>
<organism evidence="3 4">
    <name type="scientific">Besnoitia besnoiti</name>
    <name type="common">Apicomplexan protozoan</name>
    <dbReference type="NCBI Taxonomy" id="94643"/>
    <lineage>
        <taxon>Eukaryota</taxon>
        <taxon>Sar</taxon>
        <taxon>Alveolata</taxon>
        <taxon>Apicomplexa</taxon>
        <taxon>Conoidasida</taxon>
        <taxon>Coccidia</taxon>
        <taxon>Eucoccidiorida</taxon>
        <taxon>Eimeriorina</taxon>
        <taxon>Sarcocystidae</taxon>
        <taxon>Besnoitia</taxon>
    </lineage>
</organism>
<feature type="transmembrane region" description="Helical" evidence="2">
    <location>
        <begin position="442"/>
        <end position="462"/>
    </location>
</feature>
<dbReference type="EMBL" id="NWUJ01000015">
    <property type="protein sequence ID" value="PFH31300.1"/>
    <property type="molecule type" value="Genomic_DNA"/>
</dbReference>
<comment type="caution">
    <text evidence="3">The sequence shown here is derived from an EMBL/GenBank/DDBJ whole genome shotgun (WGS) entry which is preliminary data.</text>
</comment>
<keyword evidence="2" id="KW-0812">Transmembrane</keyword>
<keyword evidence="4" id="KW-1185">Reference proteome</keyword>
<dbReference type="RefSeq" id="XP_029215309.1">
    <property type="nucleotide sequence ID" value="XM_029361409.1"/>
</dbReference>
<feature type="region of interest" description="Disordered" evidence="1">
    <location>
        <begin position="82"/>
        <end position="171"/>
    </location>
</feature>
<protein>
    <recommendedName>
        <fullName evidence="5">Transmembrane protein</fullName>
    </recommendedName>
</protein>
<name>A0A2A9M7B9_BESBE</name>
<dbReference type="Proteomes" id="UP000224006">
    <property type="component" value="Unassembled WGS sequence"/>
</dbReference>
<proteinExistence type="predicted"/>
<dbReference type="OrthoDB" id="332641at2759"/>
<dbReference type="KEGG" id="bbes:BESB_027350"/>
<feature type="region of interest" description="Disordered" evidence="1">
    <location>
        <begin position="57"/>
        <end position="76"/>
    </location>
</feature>
<feature type="region of interest" description="Disordered" evidence="1">
    <location>
        <begin position="1"/>
        <end position="48"/>
    </location>
</feature>
<evidence type="ECO:0008006" key="5">
    <source>
        <dbReference type="Google" id="ProtNLM"/>
    </source>
</evidence>
<reference evidence="3 4" key="1">
    <citation type="submission" date="2017-09" db="EMBL/GenBank/DDBJ databases">
        <title>Genome sequencing of Besnoitia besnoiti strain Bb-Ger1.</title>
        <authorList>
            <person name="Schares G."/>
            <person name="Venepally P."/>
            <person name="Lorenzi H.A."/>
        </authorList>
    </citation>
    <scope>NUCLEOTIDE SEQUENCE [LARGE SCALE GENOMIC DNA]</scope>
    <source>
        <strain evidence="3 4">Bb-Ger1</strain>
    </source>
</reference>
<feature type="transmembrane region" description="Helical" evidence="2">
    <location>
        <begin position="362"/>
        <end position="385"/>
    </location>
</feature>
<keyword evidence="2" id="KW-1133">Transmembrane helix</keyword>
<dbReference type="GeneID" id="40307787"/>
<evidence type="ECO:0000256" key="1">
    <source>
        <dbReference type="SAM" id="MobiDB-lite"/>
    </source>
</evidence>
<feature type="transmembrane region" description="Helical" evidence="2">
    <location>
        <begin position="319"/>
        <end position="342"/>
    </location>
</feature>
<evidence type="ECO:0000256" key="2">
    <source>
        <dbReference type="SAM" id="Phobius"/>
    </source>
</evidence>
<feature type="compositionally biased region" description="Polar residues" evidence="1">
    <location>
        <begin position="1"/>
        <end position="42"/>
    </location>
</feature>